<keyword evidence="1" id="KW-0456">Lyase</keyword>
<gene>
    <name evidence="2" type="ORF">F4Y08_07115</name>
</gene>
<proteinExistence type="predicted"/>
<dbReference type="SUPFAM" id="SSF51569">
    <property type="entry name" value="Aldolase"/>
    <property type="match status" value="1"/>
</dbReference>
<dbReference type="InterPro" id="IPR002220">
    <property type="entry name" value="DapA-like"/>
</dbReference>
<accession>A0A6B1DTH4</accession>
<dbReference type="EMBL" id="VXPY01000048">
    <property type="protein sequence ID" value="MYD90095.1"/>
    <property type="molecule type" value="Genomic_DNA"/>
</dbReference>
<dbReference type="SMART" id="SM01130">
    <property type="entry name" value="DHDPS"/>
    <property type="match status" value="1"/>
</dbReference>
<comment type="caution">
    <text evidence="2">The sequence shown here is derived from an EMBL/GenBank/DDBJ whole genome shotgun (WGS) entry which is preliminary data.</text>
</comment>
<evidence type="ECO:0008006" key="3">
    <source>
        <dbReference type="Google" id="ProtNLM"/>
    </source>
</evidence>
<dbReference type="GO" id="GO:0016829">
    <property type="term" value="F:lyase activity"/>
    <property type="evidence" value="ECO:0007669"/>
    <property type="project" value="UniProtKB-KW"/>
</dbReference>
<protein>
    <recommendedName>
        <fullName evidence="3">Dihydrodipicolinate synthase family protein</fullName>
    </recommendedName>
</protein>
<dbReference type="Gene3D" id="3.20.20.70">
    <property type="entry name" value="Aldolase class I"/>
    <property type="match status" value="1"/>
</dbReference>
<name>A0A6B1DTH4_9CHLR</name>
<dbReference type="Pfam" id="PF00701">
    <property type="entry name" value="DHDPS"/>
    <property type="match status" value="1"/>
</dbReference>
<evidence type="ECO:0000313" key="2">
    <source>
        <dbReference type="EMBL" id="MYD90095.1"/>
    </source>
</evidence>
<sequence>MDLATLLDSLNSVIAIPIVPLRGGAVDFDGHRLNIRYLMENNHLDNGRRRVVSVAGTSLLHHLSLEDQNGLFAATGEVMGDEGILMSAVVPNPLADARCQIRAHLDLARRPDVILIMPLTGVFSPDGLCQGLGELAEEFSGEGARFLYYLRASRDRDAVLQLMAASPHFVGVKVGTAVADAAYMAERAPDDTIVIWGIGDRSTAAAQKGTQGHTSGTAVVVTRTADEINNAQRAGDWDRALEWEAYIQALEDIRFRNGRAFNYTAVIEALNQIGGDVTGGEGGFFNPPADNALQAEVKEAIATMAPLH</sequence>
<dbReference type="InterPro" id="IPR013785">
    <property type="entry name" value="Aldolase_TIM"/>
</dbReference>
<organism evidence="2">
    <name type="scientific">Caldilineaceae bacterium SB0662_bin_9</name>
    <dbReference type="NCBI Taxonomy" id="2605258"/>
    <lineage>
        <taxon>Bacteria</taxon>
        <taxon>Bacillati</taxon>
        <taxon>Chloroflexota</taxon>
        <taxon>Caldilineae</taxon>
        <taxon>Caldilineales</taxon>
        <taxon>Caldilineaceae</taxon>
    </lineage>
</organism>
<evidence type="ECO:0000256" key="1">
    <source>
        <dbReference type="ARBA" id="ARBA00023239"/>
    </source>
</evidence>
<reference evidence="2" key="1">
    <citation type="submission" date="2019-09" db="EMBL/GenBank/DDBJ databases">
        <title>Characterisation of the sponge microbiome using genome-centric metagenomics.</title>
        <authorList>
            <person name="Engelberts J.P."/>
            <person name="Robbins S.J."/>
            <person name="De Goeij J.M."/>
            <person name="Aranda M."/>
            <person name="Bell S.C."/>
            <person name="Webster N.S."/>
        </authorList>
    </citation>
    <scope>NUCLEOTIDE SEQUENCE</scope>
    <source>
        <strain evidence="2">SB0662_bin_9</strain>
    </source>
</reference>
<dbReference type="AlphaFoldDB" id="A0A6B1DTH4"/>